<dbReference type="InterPro" id="IPR041700">
    <property type="entry name" value="OMP_b-brl_3"/>
</dbReference>
<evidence type="ECO:0000256" key="5">
    <source>
        <dbReference type="ARBA" id="ARBA00022729"/>
    </source>
</evidence>
<dbReference type="Pfam" id="PF14905">
    <property type="entry name" value="OMP_b-brl_3"/>
    <property type="match status" value="1"/>
</dbReference>
<accession>A0A7K1XV49</accession>
<keyword evidence="11" id="KW-1185">Reference proteome</keyword>
<evidence type="ECO:0000313" key="10">
    <source>
        <dbReference type="EMBL" id="MXV14885.1"/>
    </source>
</evidence>
<feature type="signal peptide" evidence="8">
    <location>
        <begin position="1"/>
        <end position="23"/>
    </location>
</feature>
<gene>
    <name evidence="10" type="ORF">GS398_06215</name>
</gene>
<sequence>MTRKHPAFALFLLVMLCAGQAAAQALFTVKGVVQDTAGTRIDGASVRIISGKDTVRSATDADGAYHINLKPGTFTLMVNYLGYFPFQGAYTPDAGQSEMEIPPVVLRPASRLLTEVKIEAPVQAVTYKRDTIEYDPRAFSVTDRDKVIDLLRQFPGLEVDENGNIKSDGENITFLRVNGKNFFSGNVTDFIRQLPADMFAKLQVIDDYGDEAAFTGIRNGQPRKMLNLVTKPGMDRGTFGNGSLTGGTDDRYGASVNGNYWRTDRQIAASSGYNTANNSVGTNTSGNIGVNYADNWGKNLNIQANYNFGNGRNASSNDTYIETVNTLGTIFNRSGNNSESKNNNHSANLGLNYRGKKTMLSLSPSFNFSDNTANFLTRSAQSGVIHQDLESINANQNDNRGFGLGMTVGHKIGKKGRVFSLNFSINANRGAGDQDVNDNIRYYNEQGLPAKDSILHRVIDNNNRSLSGGMNFSFSQPINKKMSVDFSYGFNGNKNKNDLNTGVIAGLKPLQKVDSLSNFSNTSNISHRINLSYRIGGKKFNATAGIRLSPGVVNGEYSNRPGKVKNTSNNFSPSINMSYLASTATTFSADYSGSSQAPSVYQLQPVRDTRSLQNVIVGNPDLKVAFSHRGGVNYRHTNIKKGNTFSISLNGGTTQNQIVSNTILRKDTLNSLKQETRYENVNGAYNVGSNYSLSIPYKIAGKKYSIGLTGNLSYAKQISLSDNVKNFSKGLNIGQSLSTNVFTKTFSGGVSARYSNNMNTYTLGTRPETRITGWQFSSNVNLRVKKFNVSSNASKSITSGYRGVQNNNPLMINASASRSFLKNDMGSFNVQVNDILNQGSNLSRIISGNSIIENNSKYITRYVVVGLNMQLNRFGGRR</sequence>
<evidence type="ECO:0000256" key="8">
    <source>
        <dbReference type="SAM" id="SignalP"/>
    </source>
</evidence>
<dbReference type="GO" id="GO:0015344">
    <property type="term" value="F:siderophore uptake transmembrane transporter activity"/>
    <property type="evidence" value="ECO:0007669"/>
    <property type="project" value="TreeGrafter"/>
</dbReference>
<proteinExistence type="predicted"/>
<dbReference type="GO" id="GO:0044718">
    <property type="term" value="P:siderophore transmembrane transport"/>
    <property type="evidence" value="ECO:0007669"/>
    <property type="project" value="TreeGrafter"/>
</dbReference>
<dbReference type="InterPro" id="IPR008969">
    <property type="entry name" value="CarboxyPept-like_regulatory"/>
</dbReference>
<dbReference type="Pfam" id="PF13620">
    <property type="entry name" value="CarboxypepD_reg"/>
    <property type="match status" value="1"/>
</dbReference>
<evidence type="ECO:0000259" key="9">
    <source>
        <dbReference type="Pfam" id="PF14905"/>
    </source>
</evidence>
<keyword evidence="2" id="KW-0813">Transport</keyword>
<dbReference type="EMBL" id="WVHS01000001">
    <property type="protein sequence ID" value="MXV14885.1"/>
    <property type="molecule type" value="Genomic_DNA"/>
</dbReference>
<name>A0A7K1XV49_9SPHI</name>
<dbReference type="RefSeq" id="WP_160905828.1">
    <property type="nucleotide sequence ID" value="NZ_WVHS01000001.1"/>
</dbReference>
<dbReference type="Gene3D" id="2.40.170.20">
    <property type="entry name" value="TonB-dependent receptor, beta-barrel domain"/>
    <property type="match status" value="1"/>
</dbReference>
<keyword evidence="5 8" id="KW-0732">Signal</keyword>
<reference evidence="10 11" key="1">
    <citation type="submission" date="2019-11" db="EMBL/GenBank/DDBJ databases">
        <title>Pedobacter sp. HMF7056 Genome sequencing and assembly.</title>
        <authorList>
            <person name="Kang H."/>
            <person name="Kim H."/>
            <person name="Joh K."/>
        </authorList>
    </citation>
    <scope>NUCLEOTIDE SEQUENCE [LARGE SCALE GENOMIC DNA]</scope>
    <source>
        <strain evidence="10 11">HMF7056</strain>
    </source>
</reference>
<evidence type="ECO:0000256" key="2">
    <source>
        <dbReference type="ARBA" id="ARBA00022448"/>
    </source>
</evidence>
<evidence type="ECO:0000256" key="4">
    <source>
        <dbReference type="ARBA" id="ARBA00022692"/>
    </source>
</evidence>
<organism evidence="10 11">
    <name type="scientific">Hufsiella ginkgonis</name>
    <dbReference type="NCBI Taxonomy" id="2695274"/>
    <lineage>
        <taxon>Bacteria</taxon>
        <taxon>Pseudomonadati</taxon>
        <taxon>Bacteroidota</taxon>
        <taxon>Sphingobacteriia</taxon>
        <taxon>Sphingobacteriales</taxon>
        <taxon>Sphingobacteriaceae</taxon>
        <taxon>Hufsiella</taxon>
    </lineage>
</organism>
<evidence type="ECO:0000256" key="1">
    <source>
        <dbReference type="ARBA" id="ARBA00004571"/>
    </source>
</evidence>
<evidence type="ECO:0000313" key="11">
    <source>
        <dbReference type="Proteomes" id="UP000451233"/>
    </source>
</evidence>
<dbReference type="InterPro" id="IPR039426">
    <property type="entry name" value="TonB-dep_rcpt-like"/>
</dbReference>
<dbReference type="Gene3D" id="2.60.40.1120">
    <property type="entry name" value="Carboxypeptidase-like, regulatory domain"/>
    <property type="match status" value="1"/>
</dbReference>
<protein>
    <submittedName>
        <fullName evidence="10">Outer membrane beta-barrel protein</fullName>
    </submittedName>
</protein>
<feature type="domain" description="Outer membrane protein beta-barrel" evidence="9">
    <location>
        <begin position="410"/>
        <end position="867"/>
    </location>
</feature>
<dbReference type="Proteomes" id="UP000451233">
    <property type="component" value="Unassembled WGS sequence"/>
</dbReference>
<keyword evidence="7" id="KW-0998">Cell outer membrane</keyword>
<evidence type="ECO:0000256" key="6">
    <source>
        <dbReference type="ARBA" id="ARBA00023136"/>
    </source>
</evidence>
<comment type="subcellular location">
    <subcellularLocation>
        <location evidence="1">Cell outer membrane</location>
        <topology evidence="1">Multi-pass membrane protein</topology>
    </subcellularLocation>
</comment>
<dbReference type="SUPFAM" id="SSF56935">
    <property type="entry name" value="Porins"/>
    <property type="match status" value="1"/>
</dbReference>
<evidence type="ECO:0000256" key="7">
    <source>
        <dbReference type="ARBA" id="ARBA00023237"/>
    </source>
</evidence>
<dbReference type="GO" id="GO:0009279">
    <property type="term" value="C:cell outer membrane"/>
    <property type="evidence" value="ECO:0007669"/>
    <property type="project" value="UniProtKB-SubCell"/>
</dbReference>
<dbReference type="PANTHER" id="PTHR30069">
    <property type="entry name" value="TONB-DEPENDENT OUTER MEMBRANE RECEPTOR"/>
    <property type="match status" value="1"/>
</dbReference>
<evidence type="ECO:0000256" key="3">
    <source>
        <dbReference type="ARBA" id="ARBA00022452"/>
    </source>
</evidence>
<keyword evidence="3" id="KW-1134">Transmembrane beta strand</keyword>
<dbReference type="InterPro" id="IPR036942">
    <property type="entry name" value="Beta-barrel_TonB_sf"/>
</dbReference>
<dbReference type="PANTHER" id="PTHR30069:SF29">
    <property type="entry name" value="HEMOGLOBIN AND HEMOGLOBIN-HAPTOGLOBIN-BINDING PROTEIN 1-RELATED"/>
    <property type="match status" value="1"/>
</dbReference>
<keyword evidence="6" id="KW-0472">Membrane</keyword>
<feature type="chain" id="PRO_5029641413" evidence="8">
    <location>
        <begin position="24"/>
        <end position="878"/>
    </location>
</feature>
<dbReference type="SUPFAM" id="SSF49464">
    <property type="entry name" value="Carboxypeptidase regulatory domain-like"/>
    <property type="match status" value="1"/>
</dbReference>
<keyword evidence="4" id="KW-0812">Transmembrane</keyword>
<dbReference type="AlphaFoldDB" id="A0A7K1XV49"/>
<comment type="caution">
    <text evidence="10">The sequence shown here is derived from an EMBL/GenBank/DDBJ whole genome shotgun (WGS) entry which is preliminary data.</text>
</comment>